<evidence type="ECO:0000259" key="3">
    <source>
        <dbReference type="PROSITE" id="PS51462"/>
    </source>
</evidence>
<keyword evidence="2 4" id="KW-0378">Hydrolase</keyword>
<dbReference type="SUPFAM" id="SSF55811">
    <property type="entry name" value="Nudix"/>
    <property type="match status" value="1"/>
</dbReference>
<dbReference type="Proteomes" id="UP000028185">
    <property type="component" value="Chromosome"/>
</dbReference>
<gene>
    <name evidence="4" type="ORF">ID09_11300</name>
</gene>
<dbReference type="AlphaFoldDB" id="A0A075SU95"/>
<organism evidence="4 5">
    <name type="scientific">Streptococcus suis 6407</name>
    <dbReference type="NCBI Taxonomy" id="1214179"/>
    <lineage>
        <taxon>Bacteria</taxon>
        <taxon>Bacillati</taxon>
        <taxon>Bacillota</taxon>
        <taxon>Bacilli</taxon>
        <taxon>Lactobacillales</taxon>
        <taxon>Streptococcaceae</taxon>
        <taxon>Streptococcus</taxon>
    </lineage>
</organism>
<sequence length="153" mass="17388">MDFRTRVDNQIFGVRATALIIKDGKIFLTKDSKGRYYTIGGAIAVNEVAADAVVREVKEELGIDSRVNQLAFVVENQFTHEGIDFHNIEFHFIVEPIGEIPEKMIEGQLKQTCEWIDVDKLVNLDIVPAFLAQELPNWNGQAKHIMNMKEKTT</sequence>
<evidence type="ECO:0000256" key="1">
    <source>
        <dbReference type="ARBA" id="ARBA00001946"/>
    </source>
</evidence>
<dbReference type="PROSITE" id="PS00893">
    <property type="entry name" value="NUDIX_BOX"/>
    <property type="match status" value="1"/>
</dbReference>
<comment type="cofactor">
    <cofactor evidence="1">
        <name>Mg(2+)</name>
        <dbReference type="ChEBI" id="CHEBI:18420"/>
    </cofactor>
</comment>
<dbReference type="InterPro" id="IPR015797">
    <property type="entry name" value="NUDIX_hydrolase-like_dom_sf"/>
</dbReference>
<dbReference type="Gene3D" id="3.90.79.10">
    <property type="entry name" value="Nucleoside Triphosphate Pyrophosphohydrolase"/>
    <property type="match status" value="1"/>
</dbReference>
<evidence type="ECO:0000256" key="2">
    <source>
        <dbReference type="ARBA" id="ARBA00022801"/>
    </source>
</evidence>
<proteinExistence type="predicted"/>
<protein>
    <submittedName>
        <fullName evidence="4">NUDIX hydrolase</fullName>
    </submittedName>
</protein>
<dbReference type="InterPro" id="IPR020084">
    <property type="entry name" value="NUDIX_hydrolase_CS"/>
</dbReference>
<dbReference type="RefSeq" id="WP_024381278.1">
    <property type="nucleotide sequence ID" value="NZ_ALLE01000028.1"/>
</dbReference>
<dbReference type="PANTHER" id="PTHR43046">
    <property type="entry name" value="GDP-MANNOSE MANNOSYL HYDROLASE"/>
    <property type="match status" value="1"/>
</dbReference>
<name>A0A075SU95_STRSU</name>
<dbReference type="PROSITE" id="PS51462">
    <property type="entry name" value="NUDIX"/>
    <property type="match status" value="1"/>
</dbReference>
<dbReference type="HOGENOM" id="CLU_037162_18_6_9"/>
<accession>A0A075SU95</accession>
<evidence type="ECO:0000313" key="4">
    <source>
        <dbReference type="EMBL" id="AIG44570.1"/>
    </source>
</evidence>
<dbReference type="InterPro" id="IPR000086">
    <property type="entry name" value="NUDIX_hydrolase_dom"/>
</dbReference>
<dbReference type="PATRIC" id="fig|1214179.4.peg.2253"/>
<dbReference type="CDD" id="cd04688">
    <property type="entry name" value="NUDIX_Hydrolase"/>
    <property type="match status" value="1"/>
</dbReference>
<feature type="domain" description="Nudix hydrolase" evidence="3">
    <location>
        <begin position="5"/>
        <end position="140"/>
    </location>
</feature>
<dbReference type="EMBL" id="CP008921">
    <property type="protein sequence ID" value="AIG44570.1"/>
    <property type="molecule type" value="Genomic_DNA"/>
</dbReference>
<reference evidence="4 5" key="1">
    <citation type="journal article" date="2014" name="Genome Announc.">
        <title>Whole-Genome Sequence of Streptococcus suis Serotype 4 Reference Strain 6407.</title>
        <authorList>
            <person name="Wang K."/>
            <person name="Chen J."/>
            <person name="Yao H."/>
            <person name="Lu C."/>
        </authorList>
    </citation>
    <scope>NUCLEOTIDE SEQUENCE [LARGE SCALE GENOMIC DNA]</scope>
    <source>
        <strain evidence="4">6407</strain>
    </source>
</reference>
<dbReference type="Pfam" id="PF00293">
    <property type="entry name" value="NUDIX"/>
    <property type="match status" value="1"/>
</dbReference>
<dbReference type="GO" id="GO:0016787">
    <property type="term" value="F:hydrolase activity"/>
    <property type="evidence" value="ECO:0007669"/>
    <property type="project" value="UniProtKB-KW"/>
</dbReference>
<dbReference type="PANTHER" id="PTHR43046:SF14">
    <property type="entry name" value="MUTT_NUDIX FAMILY PROTEIN"/>
    <property type="match status" value="1"/>
</dbReference>
<evidence type="ECO:0000313" key="5">
    <source>
        <dbReference type="Proteomes" id="UP000028185"/>
    </source>
</evidence>